<organism evidence="2 3">
    <name type="scientific">Setaria viridis</name>
    <name type="common">Green bristlegrass</name>
    <name type="synonym">Setaria italica subsp. viridis</name>
    <dbReference type="NCBI Taxonomy" id="4556"/>
    <lineage>
        <taxon>Eukaryota</taxon>
        <taxon>Viridiplantae</taxon>
        <taxon>Streptophyta</taxon>
        <taxon>Embryophyta</taxon>
        <taxon>Tracheophyta</taxon>
        <taxon>Spermatophyta</taxon>
        <taxon>Magnoliopsida</taxon>
        <taxon>Liliopsida</taxon>
        <taxon>Poales</taxon>
        <taxon>Poaceae</taxon>
        <taxon>PACMAD clade</taxon>
        <taxon>Panicoideae</taxon>
        <taxon>Panicodae</taxon>
        <taxon>Paniceae</taxon>
        <taxon>Cenchrinae</taxon>
        <taxon>Setaria</taxon>
    </lineage>
</organism>
<sequence length="203" mass="22049">MSETESGAAGATTPTRLVGWGAASGLFPRALTNPFKLSDSSPPRRNSQARRSRRPLPAPAAHAFLRLRAAARVRLSPLTSALHLPRCPPRPALPFAAVAAPPPRPLPRTARRAYSRMVPGGVVGTPSSAPACHHSDAHHVFDIRSQGRPQHQIHQRFSSRVDKALDISRRIMTRGVQLLCCWIWRARSSCQGMQASISSILEA</sequence>
<proteinExistence type="predicted"/>
<dbReference type="Gramene" id="TKW23795">
    <property type="protein sequence ID" value="TKW23795"/>
    <property type="gene ID" value="SEVIR_3G010201v2"/>
</dbReference>
<protein>
    <submittedName>
        <fullName evidence="2">Uncharacterized protein</fullName>
    </submittedName>
</protein>
<dbReference type="Proteomes" id="UP000298652">
    <property type="component" value="Chromosome 3"/>
</dbReference>
<dbReference type="AlphaFoldDB" id="A0A4U6V6D9"/>
<keyword evidence="3" id="KW-1185">Reference proteome</keyword>
<reference evidence="2 3" key="1">
    <citation type="submission" date="2019-03" db="EMBL/GenBank/DDBJ databases">
        <title>WGS assembly of Setaria viridis.</title>
        <authorList>
            <person name="Huang P."/>
            <person name="Jenkins J."/>
            <person name="Grimwood J."/>
            <person name="Barry K."/>
            <person name="Healey A."/>
            <person name="Mamidi S."/>
            <person name="Sreedasyam A."/>
            <person name="Shu S."/>
            <person name="Feldman M."/>
            <person name="Wu J."/>
            <person name="Yu Y."/>
            <person name="Chen C."/>
            <person name="Johnson J."/>
            <person name="Rokhsar D."/>
            <person name="Baxter I."/>
            <person name="Schmutz J."/>
            <person name="Brutnell T."/>
            <person name="Kellogg E."/>
        </authorList>
    </citation>
    <scope>NUCLEOTIDE SEQUENCE [LARGE SCALE GENOMIC DNA]</scope>
    <source>
        <strain evidence="3">cv. A10</strain>
    </source>
</reference>
<name>A0A4U6V6D9_SETVI</name>
<evidence type="ECO:0000256" key="1">
    <source>
        <dbReference type="SAM" id="MobiDB-lite"/>
    </source>
</evidence>
<dbReference type="EMBL" id="CM016554">
    <property type="protein sequence ID" value="TKW23795.1"/>
    <property type="molecule type" value="Genomic_DNA"/>
</dbReference>
<evidence type="ECO:0000313" key="2">
    <source>
        <dbReference type="EMBL" id="TKW23795.1"/>
    </source>
</evidence>
<dbReference type="EMBL" id="CM016554">
    <property type="protein sequence ID" value="TKW23793.1"/>
    <property type="molecule type" value="Genomic_DNA"/>
</dbReference>
<dbReference type="Gramene" id="TKW23793">
    <property type="protein sequence ID" value="TKW23793"/>
    <property type="gene ID" value="SEVIR_3G010201v2"/>
</dbReference>
<gene>
    <name evidence="2" type="ORF">SEVIR_3G010201v2</name>
</gene>
<accession>A0A4U6V6D9</accession>
<evidence type="ECO:0000313" key="3">
    <source>
        <dbReference type="Proteomes" id="UP000298652"/>
    </source>
</evidence>
<feature type="region of interest" description="Disordered" evidence="1">
    <location>
        <begin position="32"/>
        <end position="59"/>
    </location>
</feature>